<dbReference type="SMART" id="SM00347">
    <property type="entry name" value="HTH_MARR"/>
    <property type="match status" value="1"/>
</dbReference>
<dbReference type="InterPro" id="IPR036388">
    <property type="entry name" value="WH-like_DNA-bd_sf"/>
</dbReference>
<dbReference type="SUPFAM" id="SSF46785">
    <property type="entry name" value="Winged helix' DNA-binding domain"/>
    <property type="match status" value="1"/>
</dbReference>
<dbReference type="GO" id="GO:0003700">
    <property type="term" value="F:DNA-binding transcription factor activity"/>
    <property type="evidence" value="ECO:0007669"/>
    <property type="project" value="InterPro"/>
</dbReference>
<comment type="caution">
    <text evidence="2">The sequence shown here is derived from an EMBL/GenBank/DDBJ whole genome shotgun (WGS) entry which is preliminary data.</text>
</comment>
<name>A0A2A4AMD6_9CORY</name>
<sequence>MTEKDKKWLDEEELASFVSLMGVTIRLTNILDAQLRDDAGLSFFEYTVLSRLSESENREMRMRDLAYTANGSLSRLSQVVTRLEKQGWVTRRPDPNDGRTTLAQLTDAGWDKVVATAPGHAAQARRSVMDNLTRTQVRQLNQINDRILAAIESDERYGGRY</sequence>
<accession>A0A2A4AMD6</accession>
<dbReference type="Pfam" id="PF01047">
    <property type="entry name" value="MarR"/>
    <property type="match status" value="1"/>
</dbReference>
<dbReference type="Proteomes" id="UP000218690">
    <property type="component" value="Unassembled WGS sequence"/>
</dbReference>
<dbReference type="PROSITE" id="PS50995">
    <property type="entry name" value="HTH_MARR_2"/>
    <property type="match status" value="1"/>
</dbReference>
<dbReference type="InterPro" id="IPR036390">
    <property type="entry name" value="WH_DNA-bd_sf"/>
</dbReference>
<dbReference type="Gene3D" id="1.10.10.10">
    <property type="entry name" value="Winged helix-like DNA-binding domain superfamily/Winged helix DNA-binding domain"/>
    <property type="match status" value="1"/>
</dbReference>
<dbReference type="PANTHER" id="PTHR33164">
    <property type="entry name" value="TRANSCRIPTIONAL REGULATOR, MARR FAMILY"/>
    <property type="match status" value="1"/>
</dbReference>
<protein>
    <submittedName>
        <fullName evidence="2">MarR family transcriptional regulator</fullName>
    </submittedName>
</protein>
<organism evidence="2 3">
    <name type="scientific">Corynebacterium accolens</name>
    <dbReference type="NCBI Taxonomy" id="38284"/>
    <lineage>
        <taxon>Bacteria</taxon>
        <taxon>Bacillati</taxon>
        <taxon>Actinomycetota</taxon>
        <taxon>Actinomycetes</taxon>
        <taxon>Mycobacteriales</taxon>
        <taxon>Corynebacteriaceae</taxon>
        <taxon>Corynebacterium</taxon>
    </lineage>
</organism>
<dbReference type="InterPro" id="IPR039422">
    <property type="entry name" value="MarR/SlyA-like"/>
</dbReference>
<dbReference type="PRINTS" id="PR00598">
    <property type="entry name" value="HTHMARR"/>
</dbReference>
<evidence type="ECO:0000259" key="1">
    <source>
        <dbReference type="PROSITE" id="PS50995"/>
    </source>
</evidence>
<gene>
    <name evidence="2" type="ORF">COM45_02710</name>
</gene>
<reference evidence="2 3" key="1">
    <citation type="submission" date="2017-09" db="EMBL/GenBank/DDBJ databases">
        <title>Draft Genome Sequence of Corynebacterium accolens AH4003.</title>
        <authorList>
            <person name="Chen Y."/>
            <person name="Oosthuysen W.F."/>
            <person name="Kelley S."/>
            <person name="Horswill A."/>
        </authorList>
    </citation>
    <scope>NUCLEOTIDE SEQUENCE [LARGE SCALE GENOMIC DNA]</scope>
    <source>
        <strain evidence="2 3">AH4003</strain>
    </source>
</reference>
<dbReference type="EMBL" id="NWBP01000010">
    <property type="protein sequence ID" value="PCC83677.1"/>
    <property type="molecule type" value="Genomic_DNA"/>
</dbReference>
<dbReference type="InterPro" id="IPR000835">
    <property type="entry name" value="HTH_MarR-typ"/>
</dbReference>
<feature type="domain" description="HTH marR-type" evidence="1">
    <location>
        <begin position="11"/>
        <end position="149"/>
    </location>
</feature>
<evidence type="ECO:0000313" key="2">
    <source>
        <dbReference type="EMBL" id="PCC83677.1"/>
    </source>
</evidence>
<dbReference type="PANTHER" id="PTHR33164:SF99">
    <property type="entry name" value="MARR FAMILY REGULATORY PROTEIN"/>
    <property type="match status" value="1"/>
</dbReference>
<dbReference type="AlphaFoldDB" id="A0A2A4AMD6"/>
<evidence type="ECO:0000313" key="3">
    <source>
        <dbReference type="Proteomes" id="UP000218690"/>
    </source>
</evidence>
<proteinExistence type="predicted"/>
<dbReference type="GO" id="GO:0006950">
    <property type="term" value="P:response to stress"/>
    <property type="evidence" value="ECO:0007669"/>
    <property type="project" value="TreeGrafter"/>
</dbReference>